<keyword evidence="4 8" id="KW-0479">Metal-binding</keyword>
<dbReference type="Gene3D" id="3.40.50.1820">
    <property type="entry name" value="alpha/beta hydrolase"/>
    <property type="match status" value="1"/>
</dbReference>
<keyword evidence="3 8" id="KW-0819">tRNA processing</keyword>
<dbReference type="InterPro" id="IPR028883">
    <property type="entry name" value="tRNA_aden_deaminase"/>
</dbReference>
<evidence type="ECO:0000256" key="2">
    <source>
        <dbReference type="ARBA" id="ARBA00011738"/>
    </source>
</evidence>
<organism evidence="10 11">
    <name type="scientific">Xylophilus ampelinus</name>
    <dbReference type="NCBI Taxonomy" id="54067"/>
    <lineage>
        <taxon>Bacteria</taxon>
        <taxon>Pseudomonadati</taxon>
        <taxon>Pseudomonadota</taxon>
        <taxon>Betaproteobacteria</taxon>
        <taxon>Burkholderiales</taxon>
        <taxon>Xylophilus</taxon>
    </lineage>
</organism>
<dbReference type="Gene3D" id="3.40.140.10">
    <property type="entry name" value="Cytidine Deaminase, domain 2"/>
    <property type="match status" value="1"/>
</dbReference>
<keyword evidence="6 8" id="KW-0862">Zinc</keyword>
<comment type="caution">
    <text evidence="10">The sequence shown here is derived from an EMBL/GenBank/DDBJ whole genome shotgun (WGS) entry which is preliminary data.</text>
</comment>
<comment type="catalytic activity">
    <reaction evidence="7 8">
        <text>adenosine(34) in tRNA + H2O + H(+) = inosine(34) in tRNA + NH4(+)</text>
        <dbReference type="Rhea" id="RHEA:43168"/>
        <dbReference type="Rhea" id="RHEA-COMP:10373"/>
        <dbReference type="Rhea" id="RHEA-COMP:10374"/>
        <dbReference type="ChEBI" id="CHEBI:15377"/>
        <dbReference type="ChEBI" id="CHEBI:15378"/>
        <dbReference type="ChEBI" id="CHEBI:28938"/>
        <dbReference type="ChEBI" id="CHEBI:74411"/>
        <dbReference type="ChEBI" id="CHEBI:82852"/>
        <dbReference type="EC" id="3.5.4.33"/>
    </reaction>
</comment>
<dbReference type="OrthoDB" id="9802676at2"/>
<comment type="cofactor">
    <cofactor evidence="8">
        <name>Zn(2+)</name>
        <dbReference type="ChEBI" id="CHEBI:29105"/>
    </cofactor>
    <text evidence="8">Binds 1 zinc ion per subunit.</text>
</comment>
<dbReference type="EMBL" id="QJTC01000039">
    <property type="protein sequence ID" value="PYE73334.1"/>
    <property type="molecule type" value="Genomic_DNA"/>
</dbReference>
<feature type="binding site" evidence="8">
    <location>
        <position position="56"/>
    </location>
    <ligand>
        <name>Zn(2+)</name>
        <dbReference type="ChEBI" id="CHEBI:29105"/>
        <note>catalytic</note>
    </ligand>
</feature>
<accession>A0A318SBH1</accession>
<evidence type="ECO:0000256" key="5">
    <source>
        <dbReference type="ARBA" id="ARBA00022801"/>
    </source>
</evidence>
<dbReference type="HAMAP" id="MF_00972">
    <property type="entry name" value="tRNA_aden_deaminase"/>
    <property type="match status" value="1"/>
</dbReference>
<dbReference type="InterPro" id="IPR029058">
    <property type="entry name" value="AB_hydrolase_fold"/>
</dbReference>
<dbReference type="PROSITE" id="PS00903">
    <property type="entry name" value="CYT_DCMP_DEAMINASES_1"/>
    <property type="match status" value="1"/>
</dbReference>
<evidence type="ECO:0000259" key="9">
    <source>
        <dbReference type="PROSITE" id="PS51747"/>
    </source>
</evidence>
<dbReference type="GO" id="GO:0002100">
    <property type="term" value="P:tRNA wobble adenosine to inosine editing"/>
    <property type="evidence" value="ECO:0007669"/>
    <property type="project" value="UniProtKB-UniRule"/>
</dbReference>
<evidence type="ECO:0000256" key="3">
    <source>
        <dbReference type="ARBA" id="ARBA00022694"/>
    </source>
</evidence>
<dbReference type="EC" id="3.5.4.33" evidence="8"/>
<dbReference type="InterPro" id="IPR016192">
    <property type="entry name" value="APOBEC/CMP_deaminase_Zn-bd"/>
</dbReference>
<evidence type="ECO:0000256" key="7">
    <source>
        <dbReference type="ARBA" id="ARBA00048045"/>
    </source>
</evidence>
<dbReference type="Proteomes" id="UP000247540">
    <property type="component" value="Unassembled WGS sequence"/>
</dbReference>
<evidence type="ECO:0000256" key="6">
    <source>
        <dbReference type="ARBA" id="ARBA00022833"/>
    </source>
</evidence>
<dbReference type="GO" id="GO:0008270">
    <property type="term" value="F:zinc ion binding"/>
    <property type="evidence" value="ECO:0007669"/>
    <property type="project" value="UniProtKB-UniRule"/>
</dbReference>
<dbReference type="PANTHER" id="PTHR11079:SF202">
    <property type="entry name" value="TRNA-SPECIFIC ADENOSINE DEAMINASE"/>
    <property type="match status" value="1"/>
</dbReference>
<dbReference type="Pfam" id="PF00561">
    <property type="entry name" value="Abhydrolase_1"/>
    <property type="match status" value="1"/>
</dbReference>
<evidence type="ECO:0000256" key="8">
    <source>
        <dbReference type="HAMAP-Rule" id="MF_00972"/>
    </source>
</evidence>
<feature type="binding site" evidence="8">
    <location>
        <position position="86"/>
    </location>
    <ligand>
        <name>Zn(2+)</name>
        <dbReference type="ChEBI" id="CHEBI:29105"/>
        <note>catalytic</note>
    </ligand>
</feature>
<comment type="subunit">
    <text evidence="2 8">Homodimer.</text>
</comment>
<keyword evidence="5 8" id="KW-0378">Hydrolase</keyword>
<dbReference type="GO" id="GO:0052717">
    <property type="term" value="F:tRNA-specific adenosine-34 deaminase activity"/>
    <property type="evidence" value="ECO:0007669"/>
    <property type="project" value="UniProtKB-UniRule"/>
</dbReference>
<evidence type="ECO:0000256" key="4">
    <source>
        <dbReference type="ARBA" id="ARBA00022723"/>
    </source>
</evidence>
<dbReference type="FunFam" id="3.40.140.10:FF:000005">
    <property type="entry name" value="tRNA-specific adenosine deaminase"/>
    <property type="match status" value="1"/>
</dbReference>
<dbReference type="Pfam" id="PF00383">
    <property type="entry name" value="dCMP_cyt_deam_1"/>
    <property type="match status" value="1"/>
</dbReference>
<keyword evidence="11" id="KW-1185">Reference proteome</keyword>
<reference evidence="10 11" key="1">
    <citation type="submission" date="2018-06" db="EMBL/GenBank/DDBJ databases">
        <title>Genomic Encyclopedia of Type Strains, Phase III (KMG-III): the genomes of soil and plant-associated and newly described type strains.</title>
        <authorList>
            <person name="Whitman W."/>
        </authorList>
    </citation>
    <scope>NUCLEOTIDE SEQUENCE [LARGE SCALE GENOMIC DNA]</scope>
    <source>
        <strain evidence="10 11">CECT 7646</strain>
    </source>
</reference>
<dbReference type="SUPFAM" id="SSF53474">
    <property type="entry name" value="alpha/beta-Hydrolases"/>
    <property type="match status" value="1"/>
</dbReference>
<dbReference type="InterPro" id="IPR000073">
    <property type="entry name" value="AB_hydrolase_1"/>
</dbReference>
<dbReference type="SUPFAM" id="SSF53927">
    <property type="entry name" value="Cytidine deaminase-like"/>
    <property type="match status" value="1"/>
</dbReference>
<dbReference type="PANTHER" id="PTHR11079">
    <property type="entry name" value="CYTOSINE DEAMINASE FAMILY MEMBER"/>
    <property type="match status" value="1"/>
</dbReference>
<protein>
    <recommendedName>
        <fullName evidence="8">tRNA-specific adenosine deaminase</fullName>
        <ecNumber evidence="8">3.5.4.33</ecNumber>
    </recommendedName>
</protein>
<feature type="domain" description="CMP/dCMP-type deaminase" evidence="9">
    <location>
        <begin position="5"/>
        <end position="132"/>
    </location>
</feature>
<evidence type="ECO:0000313" key="10">
    <source>
        <dbReference type="EMBL" id="PYE73334.1"/>
    </source>
</evidence>
<comment type="function">
    <text evidence="8">Catalyzes the deamination of adenosine to inosine at the wobble position 34 of tRNA(Arg2).</text>
</comment>
<dbReference type="RefSeq" id="WP_110466997.1">
    <property type="nucleotide sequence ID" value="NZ_JAMOFZ010000039.1"/>
</dbReference>
<feature type="binding site" evidence="8">
    <location>
        <position position="89"/>
    </location>
    <ligand>
        <name>Zn(2+)</name>
        <dbReference type="ChEBI" id="CHEBI:29105"/>
        <note>catalytic</note>
    </ligand>
</feature>
<name>A0A318SBH1_9BURK</name>
<gene>
    <name evidence="8" type="primary">tadA</name>
    <name evidence="10" type="ORF">DFQ15_1396</name>
</gene>
<comment type="similarity">
    <text evidence="1">Belongs to the cytidine and deoxycytidylate deaminase family. ADAT2 subfamily.</text>
</comment>
<evidence type="ECO:0000313" key="11">
    <source>
        <dbReference type="Proteomes" id="UP000247540"/>
    </source>
</evidence>
<dbReference type="NCBIfam" id="NF008113">
    <property type="entry name" value="PRK10860.1"/>
    <property type="match status" value="1"/>
</dbReference>
<dbReference type="CDD" id="cd01285">
    <property type="entry name" value="nucleoside_deaminase"/>
    <property type="match status" value="1"/>
</dbReference>
<dbReference type="PROSITE" id="PS51747">
    <property type="entry name" value="CYT_DCMP_DEAMINASES_2"/>
    <property type="match status" value="1"/>
</dbReference>
<sequence length="399" mass="41517">MSILPDDERFMRAALAEAHAAVRAGEVPVGAVVVQDGRIVATGRNAPIDGHDPTAHAEIVALRGAARALGNYRLDGCTVYVTLEPCAMCSGAMLHARVGRLVYGAAEPRTGAAGSVVDLFGEPRLNHHTRVVRGVLAEECGEVLQAFFQERRAAHRKARPAPVREDALRTPASRFDGLPTPAGYGAHAFTLAAAGGGLQMHWLETMRAEPSRGTFVCLHGPQGWGGTLAGWLAPLAASGARVVAPDLVGFGRSDKPKRDAWHTLECHAALLAEWMAQCDLNVAVVVLPAAQAPLALAVVRCATGRIAGCAVLTEPVGGQEAHDAPFPDAGHRAGPRAWARLAPRSATGEAAAIATLAAQFPAACGILDLHTGSAAPADQARQAVEYFPAARRPASPPAS</sequence>
<feature type="active site" description="Proton donor" evidence="8">
    <location>
        <position position="58"/>
    </location>
</feature>
<dbReference type="InterPro" id="IPR016193">
    <property type="entry name" value="Cytidine_deaminase-like"/>
</dbReference>
<evidence type="ECO:0000256" key="1">
    <source>
        <dbReference type="ARBA" id="ARBA00010669"/>
    </source>
</evidence>
<dbReference type="InterPro" id="IPR002125">
    <property type="entry name" value="CMP_dCMP_dom"/>
</dbReference>
<dbReference type="AlphaFoldDB" id="A0A318SBH1"/>
<proteinExistence type="inferred from homology"/>